<dbReference type="GO" id="GO:0006892">
    <property type="term" value="P:post-Golgi vesicle-mediated transport"/>
    <property type="evidence" value="ECO:0007669"/>
    <property type="project" value="TreeGrafter"/>
</dbReference>
<dbReference type="AlphaFoldDB" id="A0A6A7G5C8"/>
<dbReference type="InterPro" id="IPR016098">
    <property type="entry name" value="CAP/MinC_C"/>
</dbReference>
<dbReference type="EMBL" id="IACT01007138">
    <property type="protein sequence ID" value="LAC26257.1"/>
    <property type="molecule type" value="mRNA"/>
</dbReference>
<organism evidence="3">
    <name type="scientific">Hirondellea gigas</name>
    <dbReference type="NCBI Taxonomy" id="1518452"/>
    <lineage>
        <taxon>Eukaryota</taxon>
        <taxon>Metazoa</taxon>
        <taxon>Ecdysozoa</taxon>
        <taxon>Arthropoda</taxon>
        <taxon>Crustacea</taxon>
        <taxon>Multicrustacea</taxon>
        <taxon>Malacostraca</taxon>
        <taxon>Eumalacostraca</taxon>
        <taxon>Peracarida</taxon>
        <taxon>Amphipoda</taxon>
        <taxon>Amphilochidea</taxon>
        <taxon>Lysianassida</taxon>
        <taxon>Lysianassidira</taxon>
        <taxon>Lysianassoidea</taxon>
        <taxon>Lysianassidae</taxon>
        <taxon>Hirondellea</taxon>
    </lineage>
</organism>
<dbReference type="Gene3D" id="3.30.70.141">
    <property type="entry name" value="Nucleoside diphosphate kinase-like domain"/>
    <property type="match status" value="1"/>
</dbReference>
<dbReference type="InterPro" id="IPR039093">
    <property type="entry name" value="XRP2"/>
</dbReference>
<dbReference type="GO" id="GO:0005929">
    <property type="term" value="C:cilium"/>
    <property type="evidence" value="ECO:0007669"/>
    <property type="project" value="TreeGrafter"/>
</dbReference>
<comment type="similarity">
    <text evidence="1">Belongs to the TBCC family.</text>
</comment>
<dbReference type="PIRSF" id="PIRSF037947">
    <property type="entry name" value="Protein_XRP2"/>
    <property type="match status" value="1"/>
</dbReference>
<name>A0A6A7G5C8_9CRUS</name>
<dbReference type="Gene3D" id="2.160.20.70">
    <property type="match status" value="1"/>
</dbReference>
<dbReference type="Pfam" id="PF07986">
    <property type="entry name" value="TBCC"/>
    <property type="match status" value="1"/>
</dbReference>
<dbReference type="InterPro" id="IPR012945">
    <property type="entry name" value="Tubulin-bd_cofactor_C_dom"/>
</dbReference>
<protein>
    <submittedName>
        <fullName evidence="3">Protein XRP2-like isoform X2</fullName>
    </submittedName>
</protein>
<dbReference type="InterPro" id="IPR036850">
    <property type="entry name" value="NDK-like_dom_sf"/>
</dbReference>
<accession>A0A6A7G5C8</accession>
<dbReference type="PANTHER" id="PTHR15440:SF0">
    <property type="entry name" value="PROTEIN XRP2"/>
    <property type="match status" value="1"/>
</dbReference>
<dbReference type="PANTHER" id="PTHR15440">
    <property type="entry name" value="XRP2 PROTEIN"/>
    <property type="match status" value="1"/>
</dbReference>
<feature type="domain" description="C-CAP/cofactor C-like" evidence="2">
    <location>
        <begin position="1"/>
        <end position="37"/>
    </location>
</feature>
<evidence type="ECO:0000259" key="2">
    <source>
        <dbReference type="PROSITE" id="PS51329"/>
    </source>
</evidence>
<evidence type="ECO:0000256" key="1">
    <source>
        <dbReference type="ARBA" id="ARBA00008848"/>
    </source>
</evidence>
<dbReference type="GO" id="GO:1990075">
    <property type="term" value="C:periciliary membrane compartment"/>
    <property type="evidence" value="ECO:0007669"/>
    <property type="project" value="TreeGrafter"/>
</dbReference>
<evidence type="ECO:0000313" key="3">
    <source>
        <dbReference type="EMBL" id="LAC26257.1"/>
    </source>
</evidence>
<dbReference type="PROSITE" id="PS51329">
    <property type="entry name" value="C_CAP_COFACTOR_C"/>
    <property type="match status" value="1"/>
</dbReference>
<proteinExistence type="evidence at transcript level"/>
<dbReference type="InterPro" id="IPR017901">
    <property type="entry name" value="C-CAP_CF_C-like"/>
</dbReference>
<dbReference type="GO" id="GO:0005096">
    <property type="term" value="F:GTPase activator activity"/>
    <property type="evidence" value="ECO:0007669"/>
    <property type="project" value="InterPro"/>
</dbReference>
<reference evidence="3" key="1">
    <citation type="submission" date="2017-11" db="EMBL/GenBank/DDBJ databases">
        <title>The sensing device of the deep-sea amphipod.</title>
        <authorList>
            <person name="Kobayashi H."/>
            <person name="Nagahama T."/>
            <person name="Arai W."/>
            <person name="Sasagawa Y."/>
            <person name="Umeda M."/>
            <person name="Hayashi T."/>
            <person name="Nikaido I."/>
            <person name="Watanabe H."/>
            <person name="Oguri K."/>
            <person name="Kitazato H."/>
            <person name="Fujioka K."/>
            <person name="Kido Y."/>
            <person name="Takami H."/>
        </authorList>
    </citation>
    <scope>NUCLEOTIDE SEQUENCE</scope>
    <source>
        <tissue evidence="3">Whole body</tissue>
    </source>
</reference>
<sequence>MQMACYQLYYPQLQGQFASAGLSVFNNNWSDVHDFTPTDNGKNWSAAMPSTLTQLQLPSLRQLHSVGVSSDRESSTVPFTLGSVTPPGYQCIHDEPLLLMLYHSPDQQQAASAVLRHLYQAAGLSAVLYSREVRVSNSDAIRVLGEELAAAKAIKFAAGPVVAFLLDAPYDDIIKAAEGVRADNVYVAPNNGNGYNQANKFFSLATFSMTI</sequence>